<evidence type="ECO:0000313" key="3">
    <source>
        <dbReference type="Proteomes" id="UP000479710"/>
    </source>
</evidence>
<reference evidence="2 3" key="1">
    <citation type="submission" date="2019-11" db="EMBL/GenBank/DDBJ databases">
        <title>Whole genome sequence of Oryza granulata.</title>
        <authorList>
            <person name="Li W."/>
        </authorList>
    </citation>
    <scope>NUCLEOTIDE SEQUENCE [LARGE SCALE GENOMIC DNA]</scope>
    <source>
        <strain evidence="3">cv. Menghai</strain>
        <tissue evidence="2">Leaf</tissue>
    </source>
</reference>
<organism evidence="2 3">
    <name type="scientific">Oryza meyeriana var. granulata</name>
    <dbReference type="NCBI Taxonomy" id="110450"/>
    <lineage>
        <taxon>Eukaryota</taxon>
        <taxon>Viridiplantae</taxon>
        <taxon>Streptophyta</taxon>
        <taxon>Embryophyta</taxon>
        <taxon>Tracheophyta</taxon>
        <taxon>Spermatophyta</taxon>
        <taxon>Magnoliopsida</taxon>
        <taxon>Liliopsida</taxon>
        <taxon>Poales</taxon>
        <taxon>Poaceae</taxon>
        <taxon>BOP clade</taxon>
        <taxon>Oryzoideae</taxon>
        <taxon>Oryzeae</taxon>
        <taxon>Oryzinae</taxon>
        <taxon>Oryza</taxon>
        <taxon>Oryza meyeriana</taxon>
    </lineage>
</organism>
<sequence length="290" mass="31810">MERRVGRNIGWIDASIALRDLTGPIAFHRCPPSHQSPAIAASSRRLTNPSPLLAGAAAADAPAPPCPPTPPSHPSPPPRRADLLPSALARYPTVSRLDLSLCSRIPNAALATLSAATSLYAADLPRLLLLLPALRIPLSLSVLPTRNSPAHSRRRSSPWFSSIGRLHHVRRPPRSRAVLPTLLPSGILFRILVLDPAFCHHALLLQPPRDVLPNDHWRSSRRHFDGTVMLSRAYPSKLCFDAVCLTVDDKHPPAWVASYSDCSWRALSRDTSVTVEFDPYWFEGRSVHAA</sequence>
<dbReference type="EMBL" id="SPHZ02000007">
    <property type="protein sequence ID" value="KAF0908654.1"/>
    <property type="molecule type" value="Genomic_DNA"/>
</dbReference>
<evidence type="ECO:0008006" key="4">
    <source>
        <dbReference type="Google" id="ProtNLM"/>
    </source>
</evidence>
<dbReference type="AlphaFoldDB" id="A0A6G1D930"/>
<accession>A0A6G1D930</accession>
<protein>
    <recommendedName>
        <fullName evidence="4">F-box domain-containing protein</fullName>
    </recommendedName>
</protein>
<evidence type="ECO:0000256" key="1">
    <source>
        <dbReference type="SAM" id="MobiDB-lite"/>
    </source>
</evidence>
<gene>
    <name evidence="2" type="ORF">E2562_026869</name>
</gene>
<proteinExistence type="predicted"/>
<evidence type="ECO:0000313" key="2">
    <source>
        <dbReference type="EMBL" id="KAF0908654.1"/>
    </source>
</evidence>
<keyword evidence="3" id="KW-1185">Reference proteome</keyword>
<feature type="compositionally biased region" description="Pro residues" evidence="1">
    <location>
        <begin position="62"/>
        <end position="78"/>
    </location>
</feature>
<dbReference type="OrthoDB" id="687046at2759"/>
<feature type="region of interest" description="Disordered" evidence="1">
    <location>
        <begin position="56"/>
        <end position="83"/>
    </location>
</feature>
<name>A0A6G1D930_9ORYZ</name>
<dbReference type="Proteomes" id="UP000479710">
    <property type="component" value="Unassembled WGS sequence"/>
</dbReference>
<comment type="caution">
    <text evidence="2">The sequence shown here is derived from an EMBL/GenBank/DDBJ whole genome shotgun (WGS) entry which is preliminary data.</text>
</comment>